<organism evidence="4">
    <name type="scientific">Anisakis simplex</name>
    <name type="common">Herring worm</name>
    <dbReference type="NCBI Taxonomy" id="6269"/>
    <lineage>
        <taxon>Eukaryota</taxon>
        <taxon>Metazoa</taxon>
        <taxon>Ecdysozoa</taxon>
        <taxon>Nematoda</taxon>
        <taxon>Chromadorea</taxon>
        <taxon>Rhabditida</taxon>
        <taxon>Spirurina</taxon>
        <taxon>Ascaridomorpha</taxon>
        <taxon>Ascaridoidea</taxon>
        <taxon>Anisakidae</taxon>
        <taxon>Anisakis</taxon>
        <taxon>Anisakis simplex complex</taxon>
    </lineage>
</organism>
<dbReference type="EMBL" id="UYRR01032960">
    <property type="protein sequence ID" value="VDK57355.1"/>
    <property type="molecule type" value="Genomic_DNA"/>
</dbReference>
<dbReference type="Gene3D" id="4.10.75.10">
    <property type="entry name" value="Elafin-like"/>
    <property type="match status" value="1"/>
</dbReference>
<dbReference type="GO" id="GO:0030414">
    <property type="term" value="F:peptidase inhibitor activity"/>
    <property type="evidence" value="ECO:0007669"/>
    <property type="project" value="InterPro"/>
</dbReference>
<dbReference type="WBParaSite" id="ASIM_0001688101-mRNA-1">
    <property type="protein sequence ID" value="ASIM_0001688101-mRNA-1"/>
    <property type="gene ID" value="ASIM_0001688101"/>
</dbReference>
<dbReference type="Pfam" id="PF00095">
    <property type="entry name" value="WAP"/>
    <property type="match status" value="1"/>
</dbReference>
<dbReference type="GO" id="GO:0005576">
    <property type="term" value="C:extracellular region"/>
    <property type="evidence" value="ECO:0007669"/>
    <property type="project" value="InterPro"/>
</dbReference>
<evidence type="ECO:0000313" key="3">
    <source>
        <dbReference type="Proteomes" id="UP000267096"/>
    </source>
</evidence>
<dbReference type="PROSITE" id="PS51390">
    <property type="entry name" value="WAP"/>
    <property type="match status" value="1"/>
</dbReference>
<dbReference type="OrthoDB" id="6060011at2759"/>
<reference evidence="2 3" key="2">
    <citation type="submission" date="2018-11" db="EMBL/GenBank/DDBJ databases">
        <authorList>
            <consortium name="Pathogen Informatics"/>
        </authorList>
    </citation>
    <scope>NUCLEOTIDE SEQUENCE [LARGE SCALE GENOMIC DNA]</scope>
</reference>
<keyword evidence="3" id="KW-1185">Reference proteome</keyword>
<dbReference type="InterPro" id="IPR036645">
    <property type="entry name" value="Elafin-like_sf"/>
</dbReference>
<gene>
    <name evidence="2" type="ORF">ASIM_LOCUS16288</name>
</gene>
<dbReference type="Proteomes" id="UP000267096">
    <property type="component" value="Unassembled WGS sequence"/>
</dbReference>
<sequence length="155" mass="17446">MTHNAFRGQHCPLGYFCHRIGMDSPTIGYCCLGNESSESSEQQCPAVMSKAQSEPSKCSLECRQNTECRNGICCFNGCAVNGNKTERLGVCPAEMSRISECDNECHNDNDCPQFQKCCVTQCGHSCLFPHVATGREFLMLKRFFMRTSWFELKKD</sequence>
<dbReference type="InterPro" id="IPR008197">
    <property type="entry name" value="WAP_dom"/>
</dbReference>
<proteinExistence type="predicted"/>
<name>A0A0M3K7E0_ANISI</name>
<evidence type="ECO:0000313" key="4">
    <source>
        <dbReference type="WBParaSite" id="ASIM_0001688101-mRNA-1"/>
    </source>
</evidence>
<dbReference type="AlphaFoldDB" id="A0A0M3K7E0"/>
<dbReference type="SUPFAM" id="SSF57256">
    <property type="entry name" value="Elafin-like"/>
    <property type="match status" value="1"/>
</dbReference>
<feature type="domain" description="WAP" evidence="1">
    <location>
        <begin position="84"/>
        <end position="130"/>
    </location>
</feature>
<accession>A0A0M3K7E0</accession>
<reference evidence="4" key="1">
    <citation type="submission" date="2017-02" db="UniProtKB">
        <authorList>
            <consortium name="WormBaseParasite"/>
        </authorList>
    </citation>
    <scope>IDENTIFICATION</scope>
</reference>
<protein>
    <submittedName>
        <fullName evidence="4">WAP domain-containing protein</fullName>
    </submittedName>
</protein>
<dbReference type="PRINTS" id="PR00003">
    <property type="entry name" value="4DISULPHCORE"/>
</dbReference>
<evidence type="ECO:0000259" key="1">
    <source>
        <dbReference type="PROSITE" id="PS51390"/>
    </source>
</evidence>
<dbReference type="SMART" id="SM00217">
    <property type="entry name" value="WAP"/>
    <property type="match status" value="1"/>
</dbReference>
<evidence type="ECO:0000313" key="2">
    <source>
        <dbReference type="EMBL" id="VDK57355.1"/>
    </source>
</evidence>